<keyword evidence="11" id="KW-0967">Endosome</keyword>
<comment type="catalytic activity">
    <reaction evidence="11">
        <text>a 1,2-diacyl-sn-glycero-3-phospho-L-serine + H(+) = a 1,2-diacyl-sn-glycero-3-phosphoethanolamine + CO2</text>
        <dbReference type="Rhea" id="RHEA:20828"/>
        <dbReference type="ChEBI" id="CHEBI:15378"/>
        <dbReference type="ChEBI" id="CHEBI:16526"/>
        <dbReference type="ChEBI" id="CHEBI:57262"/>
        <dbReference type="ChEBI" id="CHEBI:64612"/>
        <dbReference type="EC" id="4.1.1.65"/>
    </reaction>
</comment>
<evidence type="ECO:0000313" key="15">
    <source>
        <dbReference type="Proteomes" id="UP001623330"/>
    </source>
</evidence>
<dbReference type="EMBL" id="JBEVYD010000011">
    <property type="protein sequence ID" value="KAL3229740.1"/>
    <property type="molecule type" value="Genomic_DNA"/>
</dbReference>
<keyword evidence="9 11" id="KW-1208">Phospholipid metabolism</keyword>
<feature type="site" description="Cleavage (non-hydrolytic); by autocatalysis" evidence="11">
    <location>
        <begin position="1151"/>
        <end position="1152"/>
    </location>
</feature>
<dbReference type="InterPro" id="IPR035892">
    <property type="entry name" value="C2_domain_sf"/>
</dbReference>
<comment type="domain">
    <text evidence="11">The C2 domains have an essential, but non-catalytic function. They may facilitate interaction with PstB2 and are required for lipid transport function.</text>
</comment>
<evidence type="ECO:0000256" key="6">
    <source>
        <dbReference type="ARBA" id="ARBA00023145"/>
    </source>
</evidence>
<comment type="cofactor">
    <cofactor evidence="11">
        <name>pyruvate</name>
        <dbReference type="ChEBI" id="CHEBI:15361"/>
    </cofactor>
    <text evidence="11">Binds 1 pyruvoyl group covalently per subunit.</text>
</comment>
<evidence type="ECO:0000256" key="4">
    <source>
        <dbReference type="ARBA" id="ARBA00023098"/>
    </source>
</evidence>
<evidence type="ECO:0000256" key="11">
    <source>
        <dbReference type="HAMAP-Rule" id="MF_03209"/>
    </source>
</evidence>
<keyword evidence="7 11" id="KW-0594">Phospholipid biosynthesis</keyword>
<dbReference type="InterPro" id="IPR033177">
    <property type="entry name" value="PSD-B"/>
</dbReference>
<evidence type="ECO:0000256" key="2">
    <source>
        <dbReference type="ARBA" id="ARBA00022516"/>
    </source>
</evidence>
<dbReference type="PANTHER" id="PTHR10067">
    <property type="entry name" value="PHOSPHATIDYLSERINE DECARBOXYLASE"/>
    <property type="match status" value="1"/>
</dbReference>
<comment type="similarity">
    <text evidence="11">Belongs to the phosphatidylserine decarboxylase family. PSD-B subfamily. Eukaryotic type II sub-subfamily.</text>
</comment>
<feature type="chain" id="PRO_5044938534" description="Phosphatidylserine decarboxylase 2 beta chain" evidence="11">
    <location>
        <begin position="1"/>
        <end position="1151"/>
    </location>
</feature>
<feature type="active site" description="Charge relay system; for autoendoproteolytic cleavage activity" evidence="11">
    <location>
        <position position="1152"/>
    </location>
</feature>
<keyword evidence="3 11" id="KW-0210">Decarboxylase</keyword>
<feature type="region of interest" description="Disordered" evidence="12">
    <location>
        <begin position="372"/>
        <end position="397"/>
    </location>
</feature>
<dbReference type="EC" id="4.1.1.65" evidence="11"/>
<dbReference type="Gene3D" id="2.60.40.150">
    <property type="entry name" value="C2 domain"/>
    <property type="match status" value="1"/>
</dbReference>
<feature type="active site" description="Charge relay system; for autoendoproteolytic cleavage activity" evidence="11">
    <location>
        <position position="1008"/>
    </location>
</feature>
<name>A0ABR4NPA3_9SACH</name>
<evidence type="ECO:0000256" key="5">
    <source>
        <dbReference type="ARBA" id="ARBA00023136"/>
    </source>
</evidence>
<evidence type="ECO:0000313" key="14">
    <source>
        <dbReference type="EMBL" id="KAL3229740.1"/>
    </source>
</evidence>
<feature type="active site" description="Schiff-base intermediate with substrate; via pyruvic acid; for decarboxylase activity" evidence="11">
    <location>
        <position position="1152"/>
    </location>
</feature>
<comment type="subunit">
    <text evidence="11">Heterodimer of a large membrane-associated beta subunit and a small pyruvoyl-containing alpha subunit. Interacts with pstB2. This interaction may be a means to structurally tether the donor membrane (ER) harboring PstB2 to acceptor membranes (Golgi/endosomes) harboring PSD2 during PtdSer transport to the site of PtdEtn synthesis.</text>
</comment>
<dbReference type="PANTHER" id="PTHR10067:SF17">
    <property type="entry name" value="PHOSPHATIDYLSERINE DECARBOXYLASE PROENZYME 2"/>
    <property type="match status" value="1"/>
</dbReference>
<dbReference type="InterPro" id="IPR000008">
    <property type="entry name" value="C2_dom"/>
</dbReference>
<comment type="caution">
    <text evidence="14">The sequence shown here is derived from an EMBL/GenBank/DDBJ whole genome shotgun (WGS) entry which is preliminary data.</text>
</comment>
<keyword evidence="4 11" id="KW-0443">Lipid metabolism</keyword>
<feature type="active site" description="Charge relay system; for autoendoproteolytic cleavage activity" evidence="11">
    <location>
        <position position="1065"/>
    </location>
</feature>
<keyword evidence="10 11" id="KW-0670">Pyruvate</keyword>
<feature type="domain" description="C2" evidence="13">
    <location>
        <begin position="583"/>
        <end position="709"/>
    </location>
</feature>
<sequence length="1243" mass="140969">MRIIGRNKKKNKDKLYGGLSLEVHLVGTHNVELFKRFQCSPTCFVTTNTFFVERSTRLRNSNSRWDQIIKLKLPSKPNSPWVNIIVYDCISSRYSHGVNDGGDPGAGDLVLQRRRSGSSILQNSKYMMTGAASNNTLPINNEDGYSTQHYNASTDSGLDFPFNSKASSSANLLSAEVSRNSRSLMNISIPKTNGSSPTHSPVNAVYQNSPGNHQNHRSNLSISRPNNNSNSNNNISGSGGRKGMMAKNRSSYLYVGEARVSLLEIFKVEDTTNKYNFYQKPRWLTLYDKKRQREENCGSDYVVGEVQVGFRLRCTSKNSTTIQVFSEWQKYLQDNLKSNDYIQNVYSATNYFKNPSEDIISMKDPEAHEFFDEFDDTNDDEPIEDEDDDGADDEDEVDSESLFAISDDLVNPMEMLGLSGNSHGDDDSISDALDVISFEGAENDGDPNEYDNDDESLTEVLKDLELVDELADPLDDITSNFSIPTVVTALDEYDVVFPNGPPVNIDDLMGPGQESPVTPTTDNFPKPEKTFFSSSNSSKSTQGDESDKDDSSDLNSTILKMSKKKRIPLLNRKRINRQASGLDYHGSLISNQFQLAKKEHALGVIFIHFQHIEDLPELKNKISKTYYAMDPFIVATYGRRVFKTSWRKHALNPIFDEYAAFEVYPNEKNFDFHFNVIDKDSFSYNDNIAKYDLTWPEIMAKQTPDHEWQQYKIPLNLTINSREDFPDPILTLGLRYVPYSSLKKFFWEKVVALTTNRETFDIVQTYLFLQTLGSFSESDANEFFELYDKRPWAGDTLTQHELVGGLEKWNKSADFKNIWKCPNCLRSFIPTNNEKNTKLTLENDLITHFALCTLQKCGKVLKPSYVSSEFASKRWFSKVLIKLTYGRYAVGSNNANILVQDRDSGIVLEEKISPHVKVGMRIIYNGKGKENKRFKTLLKTLSVRQGKKFDSPLSARQIDSFIKFHSLDMSQCMEAEYKTFNEFFYRKLKPGSRMPEGDSPQVMVCPADSRCAVYSSIHKSKEIWIKGSKFTLARLTKSYRPDLFNESSSSIAIFRLAPQDYHRIHCPVDGIIGKPIYVDGEYYTVNPMAVRSELDVFGENIRIIIPIESPQFGTLLYIPVGAMMVGSIILTCKEGDTKKRGDEIGYFKFGGSTVIIIAQSDKLIFDSDLVHNSLEGIETLVKVGMSLAHTPKMKEFKRRVRKPVSPDQIDKIKKRISVTMDNMAKSSNIHWQAKALTDALTSQ</sequence>
<dbReference type="CDD" id="cd04039">
    <property type="entry name" value="C2_PSD"/>
    <property type="match status" value="1"/>
</dbReference>
<feature type="chain" id="PRO_5044938533" description="Phosphatidylserine decarboxylase 2 alpha chain" evidence="11">
    <location>
        <begin position="1152"/>
        <end position="1243"/>
    </location>
</feature>
<organism evidence="14 15">
    <name type="scientific">Nakaseomyces bracarensis</name>
    <dbReference type="NCBI Taxonomy" id="273131"/>
    <lineage>
        <taxon>Eukaryota</taxon>
        <taxon>Fungi</taxon>
        <taxon>Dikarya</taxon>
        <taxon>Ascomycota</taxon>
        <taxon>Saccharomycotina</taxon>
        <taxon>Saccharomycetes</taxon>
        <taxon>Saccharomycetales</taxon>
        <taxon>Saccharomycetaceae</taxon>
        <taxon>Nakaseomyces</taxon>
    </lineage>
</organism>
<dbReference type="SUPFAM" id="SSF49562">
    <property type="entry name" value="C2 domain (Calcium/lipid-binding domain, CaLB)"/>
    <property type="match status" value="1"/>
</dbReference>
<keyword evidence="11" id="KW-0333">Golgi apparatus</keyword>
<evidence type="ECO:0000256" key="12">
    <source>
        <dbReference type="SAM" id="MobiDB-lite"/>
    </source>
</evidence>
<evidence type="ECO:0000259" key="13">
    <source>
        <dbReference type="PROSITE" id="PS50004"/>
    </source>
</evidence>
<proteinExistence type="inferred from homology"/>
<dbReference type="InterPro" id="IPR033179">
    <property type="entry name" value="PSD_type2_pro"/>
</dbReference>
<keyword evidence="15" id="KW-1185">Reference proteome</keyword>
<keyword evidence="2 11" id="KW-0444">Lipid biosynthesis</keyword>
<dbReference type="SMART" id="SM00239">
    <property type="entry name" value="C2"/>
    <property type="match status" value="2"/>
</dbReference>
<comment type="PTM">
    <text evidence="11">Is synthesized initially as an inactive proenzyme. Formation of the active enzyme involves a self-maturation process in which the active site pyruvoyl group is generated from an internal serine residue via an autocatalytic post-translational modification. Two non-identical subunits are generated from the proenzyme in this reaction, and the pyruvate is formed at the N-terminus of the alpha chain, which is derived from the carboxyl end of the proenzyme. The autoendoproteolytic cleavage occurs by a canonical serine protease mechanism, in which the side chain hydroxyl group of the serine supplies its oxygen atom to form the C-terminus of the beta chain, while the remainder of the serine residue undergoes an oxidative deamination to produce ammonia and the pyruvoyl prosthetic group on the alpha chain. During this reaction, the Ser that is part of the protease active site of the proenzyme becomes the pyruvoyl prosthetic group, which constitutes an essential element of the active site of the mature decarboxylase.</text>
</comment>
<keyword evidence="8 11" id="KW-0456">Lyase</keyword>
<dbReference type="Pfam" id="PF02666">
    <property type="entry name" value="PS_Dcarbxylase"/>
    <property type="match status" value="1"/>
</dbReference>
<dbReference type="PROSITE" id="PS50004">
    <property type="entry name" value="C2"/>
    <property type="match status" value="1"/>
</dbReference>
<evidence type="ECO:0000256" key="7">
    <source>
        <dbReference type="ARBA" id="ARBA00023209"/>
    </source>
</evidence>
<dbReference type="Proteomes" id="UP001623330">
    <property type="component" value="Unassembled WGS sequence"/>
</dbReference>
<dbReference type="HAMAP" id="MF_00663">
    <property type="entry name" value="PS_decarb_PSD_B_type2"/>
    <property type="match status" value="1"/>
</dbReference>
<feature type="region of interest" description="Disordered" evidence="12">
    <location>
        <begin position="190"/>
        <end position="243"/>
    </location>
</feature>
<accession>A0ABR4NPA3</accession>
<dbReference type="InterPro" id="IPR003817">
    <property type="entry name" value="PS_Dcarbxylase"/>
</dbReference>
<comment type="pathway">
    <text evidence="11">Phospholipid metabolism; phosphatidylethanolamine biosynthesis; phosphatidylethanolamine from CDP-diacylglycerol: step 2/2.</text>
</comment>
<comment type="pathway">
    <text evidence="1">Lipid metabolism.</text>
</comment>
<evidence type="ECO:0000256" key="3">
    <source>
        <dbReference type="ARBA" id="ARBA00022793"/>
    </source>
</evidence>
<evidence type="ECO:0000256" key="9">
    <source>
        <dbReference type="ARBA" id="ARBA00023264"/>
    </source>
</evidence>
<keyword evidence="5 11" id="KW-0472">Membrane</keyword>
<evidence type="ECO:0000256" key="1">
    <source>
        <dbReference type="ARBA" id="ARBA00005189"/>
    </source>
</evidence>
<evidence type="ECO:0000256" key="10">
    <source>
        <dbReference type="ARBA" id="ARBA00023317"/>
    </source>
</evidence>
<dbReference type="NCBIfam" id="TIGR00163">
    <property type="entry name" value="PS_decarb"/>
    <property type="match status" value="1"/>
</dbReference>
<reference evidence="14 15" key="1">
    <citation type="submission" date="2024-05" db="EMBL/GenBank/DDBJ databases">
        <title>Long read based assembly of the Candida bracarensis genome reveals expanded adhesin content.</title>
        <authorList>
            <person name="Marcet-Houben M."/>
            <person name="Ksiezopolska E."/>
            <person name="Gabaldon T."/>
        </authorList>
    </citation>
    <scope>NUCLEOTIDE SEQUENCE [LARGE SCALE GENOMIC DNA]</scope>
    <source>
        <strain evidence="14 15">CBM6</strain>
    </source>
</reference>
<dbReference type="Pfam" id="PF00168">
    <property type="entry name" value="C2"/>
    <property type="match status" value="1"/>
</dbReference>
<comment type="function">
    <text evidence="11">Catalyzes the formation of phosphatidylethanolamine (PtdEtn) from phosphatidylserine (PtdSer). Plays a central role in phospholipid metabolism and in the interorganelle trafficking of phosphatidylserine.</text>
</comment>
<feature type="compositionally biased region" description="Low complexity" evidence="12">
    <location>
        <begin position="530"/>
        <end position="541"/>
    </location>
</feature>
<feature type="modified residue" description="Pyruvic acid (Ser); by autocatalysis" evidence="11">
    <location>
        <position position="1152"/>
    </location>
</feature>
<evidence type="ECO:0000256" key="8">
    <source>
        <dbReference type="ARBA" id="ARBA00023239"/>
    </source>
</evidence>
<feature type="region of interest" description="Disordered" evidence="12">
    <location>
        <begin position="504"/>
        <end position="555"/>
    </location>
</feature>
<feature type="compositionally biased region" description="Low complexity" evidence="12">
    <location>
        <begin position="217"/>
        <end position="236"/>
    </location>
</feature>
<gene>
    <name evidence="11" type="primary">PSD2</name>
    <name evidence="14" type="ORF">RNJ44_01876</name>
</gene>
<protein>
    <recommendedName>
        <fullName evidence="11">Phosphatidylserine decarboxylase proenzyme 2</fullName>
        <ecNumber evidence="11">4.1.1.65</ecNumber>
    </recommendedName>
    <component>
        <recommendedName>
            <fullName evidence="11">Phosphatidylserine decarboxylase 2 beta chain</fullName>
        </recommendedName>
    </component>
    <component>
        <recommendedName>
            <fullName evidence="11">Phosphatidylserine decarboxylase 2 alpha chain</fullName>
        </recommendedName>
    </component>
</protein>
<comment type="subcellular location">
    <subcellularLocation>
        <location evidence="11">Golgi apparatus membrane</location>
        <topology evidence="11">Peripheral membrane protein</topology>
        <orientation evidence="11">Cytoplasmic side</orientation>
    </subcellularLocation>
    <subcellularLocation>
        <location evidence="11">Endosome membrane</location>
        <topology evidence="11">Peripheral membrane protein</topology>
        <orientation evidence="11">Cytoplasmic side</orientation>
    </subcellularLocation>
</comment>
<keyword evidence="6 11" id="KW-0865">Zymogen</keyword>
<feature type="compositionally biased region" description="Polar residues" evidence="12">
    <location>
        <begin position="190"/>
        <end position="213"/>
    </location>
</feature>